<comment type="caution">
    <text evidence="1">The sequence shown here is derived from an EMBL/GenBank/DDBJ whole genome shotgun (WGS) entry which is preliminary data.</text>
</comment>
<evidence type="ECO:0000313" key="1">
    <source>
        <dbReference type="EMBL" id="MCU6790157.1"/>
    </source>
</evidence>
<dbReference type="Proteomes" id="UP001652397">
    <property type="component" value="Unassembled WGS sequence"/>
</dbReference>
<keyword evidence="2" id="KW-1185">Reference proteome</keyword>
<protein>
    <submittedName>
        <fullName evidence="1">Type II toxin-antitoxin system RelE/ParE family toxin</fullName>
    </submittedName>
</protein>
<organism evidence="1 2">
    <name type="scientific">Agathobaculum ammoniilyticum</name>
    <dbReference type="NCBI Taxonomy" id="2981778"/>
    <lineage>
        <taxon>Bacteria</taxon>
        <taxon>Bacillati</taxon>
        <taxon>Bacillota</taxon>
        <taxon>Clostridia</taxon>
        <taxon>Eubacteriales</taxon>
        <taxon>Butyricicoccaceae</taxon>
        <taxon>Agathobaculum</taxon>
    </lineage>
</organism>
<evidence type="ECO:0000313" key="2">
    <source>
        <dbReference type="Proteomes" id="UP001652397"/>
    </source>
</evidence>
<accession>A0ABT2U6A6</accession>
<dbReference type="InterPro" id="IPR009241">
    <property type="entry name" value="HigB-like"/>
</dbReference>
<dbReference type="EMBL" id="JAOQJE010000016">
    <property type="protein sequence ID" value="MCU6790157.1"/>
    <property type="molecule type" value="Genomic_DNA"/>
</dbReference>
<reference evidence="1 2" key="1">
    <citation type="journal article" date="2021" name="ISME Commun">
        <title>Automated analysis of genomic sequences facilitates high-throughput and comprehensive description of bacteria.</title>
        <authorList>
            <person name="Hitch T.C.A."/>
        </authorList>
    </citation>
    <scope>NUCLEOTIDE SEQUENCE [LARGE SCALE GENOMIC DNA]</scope>
    <source>
        <strain evidence="1 2">Sanger_34</strain>
    </source>
</reference>
<dbReference type="Pfam" id="PF05973">
    <property type="entry name" value="Gp49"/>
    <property type="match status" value="1"/>
</dbReference>
<gene>
    <name evidence="1" type="ORF">OCV66_13820</name>
</gene>
<name>A0ABT2U6A6_9FIRM</name>
<dbReference type="RefSeq" id="WP_147574527.1">
    <property type="nucleotide sequence ID" value="NZ_JAOQJE010000016.1"/>
</dbReference>
<proteinExistence type="predicted"/>
<sequence length="133" mass="15327">MKKLYLYRDAGSIPVDQFLRTLPDSQRVHLLWQIAKLLLPPDMAGKAPVKHFQMERYRGLYEVRDKLHDTLTRIIFTYSVSGDVILLEAFIKKHKRTTEASLASALAKLRRVELDPAQFLLEVPSSTYLTSLL</sequence>